<dbReference type="PANTHER" id="PTHR42939">
    <property type="entry name" value="ABC TRANSPORTER ATP-BINDING PROTEIN ALBC-RELATED"/>
    <property type="match status" value="1"/>
</dbReference>
<accession>A0A1I1JRZ3</accession>
<gene>
    <name evidence="5" type="ORF">SAMN05421842_104140</name>
</gene>
<keyword evidence="6" id="KW-1185">Reference proteome</keyword>
<dbReference type="CDD" id="cd03230">
    <property type="entry name" value="ABC_DR_subfamily_A"/>
    <property type="match status" value="1"/>
</dbReference>
<dbReference type="InterPro" id="IPR003439">
    <property type="entry name" value="ABC_transporter-like_ATP-bd"/>
</dbReference>
<dbReference type="SMART" id="SM00382">
    <property type="entry name" value="AAA"/>
    <property type="match status" value="1"/>
</dbReference>
<dbReference type="STRING" id="119641.SAMN05421842_104140"/>
<dbReference type="InterPro" id="IPR027417">
    <property type="entry name" value="P-loop_NTPase"/>
</dbReference>
<evidence type="ECO:0000313" key="5">
    <source>
        <dbReference type="EMBL" id="SFC51145.1"/>
    </source>
</evidence>
<evidence type="ECO:0000256" key="1">
    <source>
        <dbReference type="ARBA" id="ARBA00022448"/>
    </source>
</evidence>
<dbReference type="Pfam" id="PF00005">
    <property type="entry name" value="ABC_tran"/>
    <property type="match status" value="1"/>
</dbReference>
<name>A0A1I1JRZ3_9CLOT</name>
<dbReference type="PROSITE" id="PS50893">
    <property type="entry name" value="ABC_TRANSPORTER_2"/>
    <property type="match status" value="1"/>
</dbReference>
<keyword evidence="3 5" id="KW-0067">ATP-binding</keyword>
<proteinExistence type="predicted"/>
<dbReference type="RefSeq" id="WP_090089208.1">
    <property type="nucleotide sequence ID" value="NZ_FOMG01000004.1"/>
</dbReference>
<dbReference type="OrthoDB" id="9804819at2"/>
<keyword evidence="1" id="KW-0813">Transport</keyword>
<dbReference type="GO" id="GO:0005524">
    <property type="term" value="F:ATP binding"/>
    <property type="evidence" value="ECO:0007669"/>
    <property type="project" value="UniProtKB-KW"/>
</dbReference>
<protein>
    <submittedName>
        <fullName evidence="5">ABC-2 type transport system ATP-binding protein</fullName>
    </submittedName>
</protein>
<evidence type="ECO:0000259" key="4">
    <source>
        <dbReference type="PROSITE" id="PS50893"/>
    </source>
</evidence>
<evidence type="ECO:0000313" key="6">
    <source>
        <dbReference type="Proteomes" id="UP000199263"/>
    </source>
</evidence>
<reference evidence="5 6" key="1">
    <citation type="submission" date="2016-10" db="EMBL/GenBank/DDBJ databases">
        <authorList>
            <person name="de Groot N.N."/>
        </authorList>
    </citation>
    <scope>NUCLEOTIDE SEQUENCE [LARGE SCALE GENOMIC DNA]</scope>
    <source>
        <strain evidence="5 6">DSM 12992</strain>
    </source>
</reference>
<dbReference type="Proteomes" id="UP000199263">
    <property type="component" value="Unassembled WGS sequence"/>
</dbReference>
<dbReference type="EMBL" id="FOMG01000004">
    <property type="protein sequence ID" value="SFC51145.1"/>
    <property type="molecule type" value="Genomic_DNA"/>
</dbReference>
<dbReference type="Gene3D" id="3.40.50.300">
    <property type="entry name" value="P-loop containing nucleotide triphosphate hydrolases"/>
    <property type="match status" value="1"/>
</dbReference>
<keyword evidence="2" id="KW-0547">Nucleotide-binding</keyword>
<dbReference type="PANTHER" id="PTHR42939:SF3">
    <property type="entry name" value="ABC TRANSPORTER ATP-BINDING COMPONENT"/>
    <property type="match status" value="1"/>
</dbReference>
<dbReference type="SUPFAM" id="SSF52540">
    <property type="entry name" value="P-loop containing nucleoside triphosphate hydrolases"/>
    <property type="match status" value="1"/>
</dbReference>
<evidence type="ECO:0000256" key="3">
    <source>
        <dbReference type="ARBA" id="ARBA00022840"/>
    </source>
</evidence>
<feature type="domain" description="ABC transporter" evidence="4">
    <location>
        <begin position="4"/>
        <end position="228"/>
    </location>
</feature>
<evidence type="ECO:0000256" key="2">
    <source>
        <dbReference type="ARBA" id="ARBA00022741"/>
    </source>
</evidence>
<dbReference type="GO" id="GO:0016887">
    <property type="term" value="F:ATP hydrolysis activity"/>
    <property type="evidence" value="ECO:0007669"/>
    <property type="project" value="InterPro"/>
</dbReference>
<dbReference type="AlphaFoldDB" id="A0A1I1JRZ3"/>
<organism evidence="5 6">
    <name type="scientific">Clostridium uliginosum</name>
    <dbReference type="NCBI Taxonomy" id="119641"/>
    <lineage>
        <taxon>Bacteria</taxon>
        <taxon>Bacillati</taxon>
        <taxon>Bacillota</taxon>
        <taxon>Clostridia</taxon>
        <taxon>Eubacteriales</taxon>
        <taxon>Clostridiaceae</taxon>
        <taxon>Clostridium</taxon>
    </lineage>
</organism>
<sequence length="285" mass="32975">MTAIKIRNLKKNYKDFILDIEELDIPNGYITGFIGQNGAGKTTTIKSILGLVKPDSGEIEVLGENYLKNEKTKEDLAYIGEVSGFLEENKLKYIKKSISSFYSNWDEELYKKYIENFKLNENKVYKDLSKGQQKQFELTLAFAHHPKILIMDEPTANLDPLIRNEFIEILQENMVKEEITVFYSTHITSDLDKSADYIVIINDGKIILKGEKDILLENNIIVKSKKEFLDPGIKKEFISIRENSFGFEGLMDNQKKAYELFGEEAVYEKCSLEDILLFYTRRGRN</sequence>
<dbReference type="InterPro" id="IPR051782">
    <property type="entry name" value="ABC_Transporter_VariousFunc"/>
</dbReference>
<dbReference type="InterPro" id="IPR003593">
    <property type="entry name" value="AAA+_ATPase"/>
</dbReference>